<evidence type="ECO:0000313" key="2">
    <source>
        <dbReference type="Proteomes" id="UP000265325"/>
    </source>
</evidence>
<dbReference type="RefSeq" id="WP_046909243.1">
    <property type="nucleotide sequence ID" value="NZ_BAAAXG010000009.1"/>
</dbReference>
<gene>
    <name evidence="1" type="ORF">VO63_20065</name>
</gene>
<keyword evidence="2" id="KW-1185">Reference proteome</keyword>
<comment type="caution">
    <text evidence="1">The sequence shown here is derived from an EMBL/GenBank/DDBJ whole genome shotgun (WGS) entry which is preliminary data.</text>
</comment>
<organism evidence="1 2">
    <name type="scientific">Streptomyces showdoensis</name>
    <dbReference type="NCBI Taxonomy" id="68268"/>
    <lineage>
        <taxon>Bacteria</taxon>
        <taxon>Bacillati</taxon>
        <taxon>Actinomycetota</taxon>
        <taxon>Actinomycetes</taxon>
        <taxon>Kitasatosporales</taxon>
        <taxon>Streptomycetaceae</taxon>
        <taxon>Streptomyces</taxon>
    </lineage>
</organism>
<accession>A0A2P2GKN9</accession>
<evidence type="ECO:0000313" key="1">
    <source>
        <dbReference type="EMBL" id="KKZ72081.1"/>
    </source>
</evidence>
<dbReference type="EMBL" id="LAQS01000030">
    <property type="protein sequence ID" value="KKZ72081.1"/>
    <property type="molecule type" value="Genomic_DNA"/>
</dbReference>
<dbReference type="AlphaFoldDB" id="A0A2P2GKN9"/>
<reference evidence="1 2" key="1">
    <citation type="submission" date="2015-05" db="EMBL/GenBank/DDBJ databases">
        <title>Draft Genome assembly of Streptomyces showdoensis.</title>
        <authorList>
            <person name="Thapa K.K."/>
            <person name="Metsa-Ketela M."/>
        </authorList>
    </citation>
    <scope>NUCLEOTIDE SEQUENCE [LARGE SCALE GENOMIC DNA]</scope>
    <source>
        <strain evidence="1 2">ATCC 15227</strain>
    </source>
</reference>
<dbReference type="Proteomes" id="UP000265325">
    <property type="component" value="Unassembled WGS sequence"/>
</dbReference>
<name>A0A2P2GKN9_STREW</name>
<sequence length="133" mass="14449">MSEVFLRLLPHCPKPVEVEDRVGDRTYVAEVCGCPVERGPATPVHWLLEHGREMHCPHGPRHPVLFTTTGRPMLKATAGGTACASCAAGLYSHHRVRRLDVDVLCCYCGGPAEAGDGWYLKTHPALGVPGARR</sequence>
<proteinExistence type="predicted"/>
<protein>
    <submittedName>
        <fullName evidence="1">Uncharacterized protein</fullName>
    </submittedName>
</protein>